<name>A0A8J7FFI5_9NEIS</name>
<evidence type="ECO:0000256" key="4">
    <source>
        <dbReference type="ARBA" id="ARBA00017099"/>
    </source>
</evidence>
<comment type="similarity">
    <text evidence="2 6">Belongs to the dTDP-4-dehydrorhamnose reductase family.</text>
</comment>
<sequence>MVSGQSRLDRQRYLRSLSRLDQHPVRSLSMQNATILLTGSSGQVGFELQRSLSVLGRIEAPDRKTFDLGCPDSLRAILDQIRPDIIVNPAAYTAVDKAETDIATAIAVNTTAPAVLAEWAAEHDALLVHFSTDYVFDGGKTGCYVEHDSCNPLSVYGRSKLGGEAAISASGCRQLIFRTSWVYGAHGNNFLKTMLRLMRERDELRVVADQFGAPTSAALLADVTAQILGHYLREGRPELFPYGLYHLAASGETSWHGYAHTINRLCKIHAYILQCMPDSIIPIPSSAYPLPAPRPSNSRLDTSKLRTTFGLQLPHWELGVTQVIALLTNR</sequence>
<dbReference type="PANTHER" id="PTHR10491:SF4">
    <property type="entry name" value="METHIONINE ADENOSYLTRANSFERASE 2 SUBUNIT BETA"/>
    <property type="match status" value="1"/>
</dbReference>
<dbReference type="PANTHER" id="PTHR10491">
    <property type="entry name" value="DTDP-4-DEHYDRORHAMNOSE REDUCTASE"/>
    <property type="match status" value="1"/>
</dbReference>
<comment type="pathway">
    <text evidence="1 6">Carbohydrate biosynthesis; dTDP-L-rhamnose biosynthesis.</text>
</comment>
<dbReference type="Pfam" id="PF04321">
    <property type="entry name" value="RmlD_sub_bind"/>
    <property type="match status" value="1"/>
</dbReference>
<evidence type="ECO:0000313" key="8">
    <source>
        <dbReference type="EMBL" id="MBE9608433.1"/>
    </source>
</evidence>
<comment type="caution">
    <text evidence="8">The sequence shown here is derived from an EMBL/GenBank/DDBJ whole genome shotgun (WGS) entry which is preliminary data.</text>
</comment>
<accession>A0A8J7FFI5</accession>
<dbReference type="InterPro" id="IPR029903">
    <property type="entry name" value="RmlD-like-bd"/>
</dbReference>
<evidence type="ECO:0000256" key="1">
    <source>
        <dbReference type="ARBA" id="ARBA00004781"/>
    </source>
</evidence>
<dbReference type="InterPro" id="IPR005913">
    <property type="entry name" value="dTDP_dehydrorham_reduct"/>
</dbReference>
<keyword evidence="6 8" id="KW-0560">Oxidoreductase</keyword>
<protein>
    <recommendedName>
        <fullName evidence="4 6">dTDP-4-dehydrorhamnose reductase</fullName>
        <ecNumber evidence="3 6">1.1.1.133</ecNumber>
    </recommendedName>
</protein>
<feature type="domain" description="RmlD-like substrate binding" evidence="7">
    <location>
        <begin position="34"/>
        <end position="326"/>
    </location>
</feature>
<dbReference type="SUPFAM" id="SSF51735">
    <property type="entry name" value="NAD(P)-binding Rossmann-fold domains"/>
    <property type="match status" value="1"/>
</dbReference>
<dbReference type="CDD" id="cd05254">
    <property type="entry name" value="dTDP_HR_like_SDR_e"/>
    <property type="match status" value="1"/>
</dbReference>
<evidence type="ECO:0000256" key="3">
    <source>
        <dbReference type="ARBA" id="ARBA00012929"/>
    </source>
</evidence>
<evidence type="ECO:0000256" key="5">
    <source>
        <dbReference type="ARBA" id="ARBA00048200"/>
    </source>
</evidence>
<dbReference type="Proteomes" id="UP000604481">
    <property type="component" value="Unassembled WGS sequence"/>
</dbReference>
<reference evidence="8 9" key="1">
    <citation type="submission" date="2020-10" db="EMBL/GenBank/DDBJ databases">
        <title>The genome sequence of Chitinilyticum litopenaei 4Y14.</title>
        <authorList>
            <person name="Liu Y."/>
        </authorList>
    </citation>
    <scope>NUCLEOTIDE SEQUENCE [LARGE SCALE GENOMIC DNA]</scope>
    <source>
        <strain evidence="8 9">4Y14</strain>
    </source>
</reference>
<dbReference type="GO" id="GO:0005829">
    <property type="term" value="C:cytosol"/>
    <property type="evidence" value="ECO:0007669"/>
    <property type="project" value="TreeGrafter"/>
</dbReference>
<organism evidence="8 9">
    <name type="scientific">Chitinilyticum piscinae</name>
    <dbReference type="NCBI Taxonomy" id="2866724"/>
    <lineage>
        <taxon>Bacteria</taxon>
        <taxon>Pseudomonadati</taxon>
        <taxon>Pseudomonadota</taxon>
        <taxon>Betaproteobacteria</taxon>
        <taxon>Neisseriales</taxon>
        <taxon>Chitinibacteraceae</taxon>
        <taxon>Chitinilyticum</taxon>
    </lineage>
</organism>
<comment type="function">
    <text evidence="6">Catalyzes the reduction of dTDP-6-deoxy-L-lyxo-4-hexulose to yield dTDP-L-rhamnose.</text>
</comment>
<dbReference type="UniPathway" id="UPA00124"/>
<evidence type="ECO:0000313" key="9">
    <source>
        <dbReference type="Proteomes" id="UP000604481"/>
    </source>
</evidence>
<evidence type="ECO:0000259" key="7">
    <source>
        <dbReference type="Pfam" id="PF04321"/>
    </source>
</evidence>
<dbReference type="GO" id="GO:0019305">
    <property type="term" value="P:dTDP-rhamnose biosynthetic process"/>
    <property type="evidence" value="ECO:0007669"/>
    <property type="project" value="UniProtKB-UniPathway"/>
</dbReference>
<comment type="cofactor">
    <cofactor evidence="6">
        <name>Mg(2+)</name>
        <dbReference type="ChEBI" id="CHEBI:18420"/>
    </cofactor>
    <text evidence="6">Binds 1 Mg(2+) ion per monomer.</text>
</comment>
<dbReference type="Gene3D" id="3.40.50.720">
    <property type="entry name" value="NAD(P)-binding Rossmann-like Domain"/>
    <property type="match status" value="1"/>
</dbReference>
<dbReference type="EMBL" id="JADFUA010000001">
    <property type="protein sequence ID" value="MBE9608433.1"/>
    <property type="molecule type" value="Genomic_DNA"/>
</dbReference>
<dbReference type="GO" id="GO:0008831">
    <property type="term" value="F:dTDP-4-dehydrorhamnose reductase activity"/>
    <property type="evidence" value="ECO:0007669"/>
    <property type="project" value="UniProtKB-EC"/>
</dbReference>
<evidence type="ECO:0000256" key="2">
    <source>
        <dbReference type="ARBA" id="ARBA00010944"/>
    </source>
</evidence>
<dbReference type="AlphaFoldDB" id="A0A8J7FFI5"/>
<comment type="catalytic activity">
    <reaction evidence="5 6">
        <text>dTDP-beta-L-rhamnose + NADP(+) = dTDP-4-dehydro-beta-L-rhamnose + NADPH + H(+)</text>
        <dbReference type="Rhea" id="RHEA:21796"/>
        <dbReference type="ChEBI" id="CHEBI:15378"/>
        <dbReference type="ChEBI" id="CHEBI:57510"/>
        <dbReference type="ChEBI" id="CHEBI:57783"/>
        <dbReference type="ChEBI" id="CHEBI:58349"/>
        <dbReference type="ChEBI" id="CHEBI:62830"/>
        <dbReference type="EC" id="1.1.1.133"/>
    </reaction>
</comment>
<dbReference type="InterPro" id="IPR036291">
    <property type="entry name" value="NAD(P)-bd_dom_sf"/>
</dbReference>
<dbReference type="Gene3D" id="3.90.25.10">
    <property type="entry name" value="UDP-galactose 4-epimerase, domain 1"/>
    <property type="match status" value="1"/>
</dbReference>
<gene>
    <name evidence="8" type="primary">rfbD</name>
    <name evidence="8" type="ORF">INR99_03645</name>
</gene>
<dbReference type="EC" id="1.1.1.133" evidence="3 6"/>
<evidence type="ECO:0000256" key="6">
    <source>
        <dbReference type="RuleBase" id="RU364082"/>
    </source>
</evidence>
<dbReference type="NCBIfam" id="TIGR01214">
    <property type="entry name" value="rmlD"/>
    <property type="match status" value="1"/>
</dbReference>
<keyword evidence="9" id="KW-1185">Reference proteome</keyword>
<proteinExistence type="inferred from homology"/>
<keyword evidence="6" id="KW-0521">NADP</keyword>